<accession>M4VC21</accession>
<reference evidence="2 3" key="1">
    <citation type="journal article" date="2013" name="ISME J.">
        <title>By their genes ye shall know them: genomic signatures of predatory bacteria.</title>
        <authorList>
            <person name="Pasternak Z."/>
            <person name="Pietrokovski S."/>
            <person name="Rotem O."/>
            <person name="Gophna U."/>
            <person name="Lurie-Weinberger M.N."/>
            <person name="Jurkevitch E."/>
        </authorList>
    </citation>
    <scope>NUCLEOTIDE SEQUENCE [LARGE SCALE GENOMIC DNA]</scope>
    <source>
        <strain evidence="2">EPB</strain>
    </source>
</reference>
<organism evidence="2 3">
    <name type="scientific">Micavibrio aeruginosavorus EPB</name>
    <dbReference type="NCBI Taxonomy" id="349215"/>
    <lineage>
        <taxon>Bacteria</taxon>
        <taxon>Pseudomonadati</taxon>
        <taxon>Bdellovibrionota</taxon>
        <taxon>Bdellovibrionia</taxon>
        <taxon>Bdellovibrionales</taxon>
        <taxon>Pseudobdellovibrionaceae</taxon>
        <taxon>Micavibrio</taxon>
    </lineage>
</organism>
<dbReference type="AlphaFoldDB" id="M4VC21"/>
<evidence type="ECO:0000256" key="1">
    <source>
        <dbReference type="SAM" id="MobiDB-lite"/>
    </source>
</evidence>
<proteinExistence type="predicted"/>
<dbReference type="KEGG" id="man:A11S_110"/>
<sequence length="40" mass="4269">MLIYGGAKPVAPHDMLRNTMSAQKASRHTPSGVINRGFSA</sequence>
<dbReference type="Proteomes" id="UP000011932">
    <property type="component" value="Chromosome"/>
</dbReference>
<evidence type="ECO:0000313" key="3">
    <source>
        <dbReference type="Proteomes" id="UP000011932"/>
    </source>
</evidence>
<name>M4VC21_9BACT</name>
<dbReference type="STRING" id="349215.A11S_110"/>
<dbReference type="EMBL" id="CP003538">
    <property type="protein sequence ID" value="AGH96947.1"/>
    <property type="molecule type" value="Genomic_DNA"/>
</dbReference>
<feature type="region of interest" description="Disordered" evidence="1">
    <location>
        <begin position="20"/>
        <end position="40"/>
    </location>
</feature>
<protein>
    <submittedName>
        <fullName evidence="2">Uncharacterized protein</fullName>
    </submittedName>
</protein>
<dbReference type="HOGENOM" id="CLU_3292376_0_0_5"/>
<gene>
    <name evidence="2" type="ORF">A11S_110</name>
</gene>
<evidence type="ECO:0000313" key="2">
    <source>
        <dbReference type="EMBL" id="AGH96947.1"/>
    </source>
</evidence>